<feature type="domain" description="HTH cro/C1-type" evidence="1">
    <location>
        <begin position="69"/>
        <end position="111"/>
    </location>
</feature>
<dbReference type="SUPFAM" id="SSF47413">
    <property type="entry name" value="lambda repressor-like DNA-binding domains"/>
    <property type="match status" value="1"/>
</dbReference>
<name>A0ABY1ZP67_9GAMM</name>
<protein>
    <submittedName>
        <fullName evidence="2">XRE family transcriptional regulator</fullName>
    </submittedName>
</protein>
<comment type="caution">
    <text evidence="2">The sequence shown here is derived from an EMBL/GenBank/DDBJ whole genome shotgun (WGS) entry which is preliminary data.</text>
</comment>
<dbReference type="Proteomes" id="UP000313645">
    <property type="component" value="Unassembled WGS sequence"/>
</dbReference>
<sequence>MCQPRYWRSMLFGPVKTWILFIKCSLFNYLGGTMTRQTSHDKDVNVQPDKVDAFGERVEVAIERAGGTTKMARMAGVSTSVLSKWRRGESDPSRSRLVKMARAASVSIEWLATGEGSLDHVAGVQPQRAAGPQEMDLELLENVARAAFQELERRDINLAPDGLARLVRVLYRHFASKGDQPDHDTVSNIIDLAAYR</sequence>
<dbReference type="PROSITE" id="PS50943">
    <property type="entry name" value="HTH_CROC1"/>
    <property type="match status" value="1"/>
</dbReference>
<evidence type="ECO:0000259" key="1">
    <source>
        <dbReference type="PROSITE" id="PS50943"/>
    </source>
</evidence>
<dbReference type="Pfam" id="PF01381">
    <property type="entry name" value="HTH_3"/>
    <property type="match status" value="1"/>
</dbReference>
<accession>A0ABY1ZP67</accession>
<dbReference type="CDD" id="cd00093">
    <property type="entry name" value="HTH_XRE"/>
    <property type="match status" value="1"/>
</dbReference>
<keyword evidence="3" id="KW-1185">Reference proteome</keyword>
<dbReference type="Gene3D" id="1.10.260.40">
    <property type="entry name" value="lambda repressor-like DNA-binding domains"/>
    <property type="match status" value="1"/>
</dbReference>
<proteinExistence type="predicted"/>
<dbReference type="InterPro" id="IPR001387">
    <property type="entry name" value="Cro/C1-type_HTH"/>
</dbReference>
<gene>
    <name evidence="2" type="ORF">EZI54_03825</name>
</gene>
<dbReference type="InterPro" id="IPR010982">
    <property type="entry name" value="Lambda_DNA-bd_dom_sf"/>
</dbReference>
<reference evidence="2 3" key="1">
    <citation type="submission" date="2019-02" db="EMBL/GenBank/DDBJ databases">
        <title>Marinobacter halodurans sp. nov., a marine bacterium isolated from sea tidal flat.</title>
        <authorList>
            <person name="Yoo Y."/>
            <person name="Lee D.W."/>
            <person name="Kim B.S."/>
            <person name="Kim J.-J."/>
        </authorList>
    </citation>
    <scope>NUCLEOTIDE SEQUENCE [LARGE SCALE GENOMIC DNA]</scope>
    <source>
        <strain evidence="2 3">YJ-S3-2</strain>
    </source>
</reference>
<dbReference type="SMART" id="SM00530">
    <property type="entry name" value="HTH_XRE"/>
    <property type="match status" value="1"/>
</dbReference>
<evidence type="ECO:0000313" key="2">
    <source>
        <dbReference type="EMBL" id="TBW58522.1"/>
    </source>
</evidence>
<evidence type="ECO:0000313" key="3">
    <source>
        <dbReference type="Proteomes" id="UP000313645"/>
    </source>
</evidence>
<dbReference type="EMBL" id="SJDL01000004">
    <property type="protein sequence ID" value="TBW58522.1"/>
    <property type="molecule type" value="Genomic_DNA"/>
</dbReference>
<organism evidence="2 3">
    <name type="scientific">Marinobacter halodurans</name>
    <dbReference type="NCBI Taxonomy" id="2528979"/>
    <lineage>
        <taxon>Bacteria</taxon>
        <taxon>Pseudomonadati</taxon>
        <taxon>Pseudomonadota</taxon>
        <taxon>Gammaproteobacteria</taxon>
        <taxon>Pseudomonadales</taxon>
        <taxon>Marinobacteraceae</taxon>
        <taxon>Marinobacter</taxon>
    </lineage>
</organism>